<keyword evidence="1" id="KW-0472">Membrane</keyword>
<name>A0ABY6DIH8_9NEIS</name>
<evidence type="ECO:0000256" key="1">
    <source>
        <dbReference type="SAM" id="Phobius"/>
    </source>
</evidence>
<gene>
    <name evidence="2" type="ORF">N8I74_12440</name>
</gene>
<protein>
    <submittedName>
        <fullName evidence="2">Uncharacterized protein</fullName>
    </submittedName>
</protein>
<keyword evidence="3" id="KW-1185">Reference proteome</keyword>
<proteinExistence type="predicted"/>
<dbReference type="EMBL" id="CP106753">
    <property type="protein sequence ID" value="UXY14127.1"/>
    <property type="molecule type" value="Genomic_DNA"/>
</dbReference>
<dbReference type="Proteomes" id="UP001061302">
    <property type="component" value="Chromosome"/>
</dbReference>
<organism evidence="2 3">
    <name type="scientific">Chitiniphilus purpureus</name>
    <dbReference type="NCBI Taxonomy" id="2981137"/>
    <lineage>
        <taxon>Bacteria</taxon>
        <taxon>Pseudomonadati</taxon>
        <taxon>Pseudomonadota</taxon>
        <taxon>Betaproteobacteria</taxon>
        <taxon>Neisseriales</taxon>
        <taxon>Chitinibacteraceae</taxon>
        <taxon>Chitiniphilus</taxon>
    </lineage>
</organism>
<keyword evidence="1" id="KW-0812">Transmembrane</keyword>
<evidence type="ECO:0000313" key="2">
    <source>
        <dbReference type="EMBL" id="UXY14127.1"/>
    </source>
</evidence>
<evidence type="ECO:0000313" key="3">
    <source>
        <dbReference type="Proteomes" id="UP001061302"/>
    </source>
</evidence>
<accession>A0ABY6DIH8</accession>
<feature type="transmembrane region" description="Helical" evidence="1">
    <location>
        <begin position="64"/>
        <end position="80"/>
    </location>
</feature>
<dbReference type="RefSeq" id="WP_263123427.1">
    <property type="nucleotide sequence ID" value="NZ_CP106753.1"/>
</dbReference>
<sequence>MLMRLPPVASSSRLTACAALLLTLGLALLAVVPVDTASQLAFGGFAVLTLFGLKRLGRFEHYRLFFLLLAALLTLRYLYWRTTSTLGYGARDALFSRDLPYQARDFATPSFP</sequence>
<keyword evidence="1" id="KW-1133">Transmembrane helix</keyword>
<reference evidence="2" key="1">
    <citation type="submission" date="2022-10" db="EMBL/GenBank/DDBJ databases">
        <title>Chitiniphilus purpureus sp. nov., a novel chitin-degrading bacterium isolated from crawfish pond sediment.</title>
        <authorList>
            <person name="Li K."/>
        </authorList>
    </citation>
    <scope>NUCLEOTIDE SEQUENCE</scope>
    <source>
        <strain evidence="2">CD1</strain>
    </source>
</reference>